<sequence length="101" mass="10781">MSLSTAGGDALGRVGDEASHSVLPSMEGVLPIRGVDGNTGETIPMDAAQVLREADDPFRADVVMWTALDVPSIMVEEDLTKLMEVYRIPADIDLMIPGPNE</sequence>
<name>A0ABD1PDR3_9LAMI</name>
<reference evidence="2" key="1">
    <citation type="submission" date="2024-07" db="EMBL/GenBank/DDBJ databases">
        <title>Two chromosome-level genome assemblies of Korean endemic species Abeliophyllum distichum and Forsythia ovata (Oleaceae).</title>
        <authorList>
            <person name="Jang H."/>
        </authorList>
    </citation>
    <scope>NUCLEOTIDE SEQUENCE [LARGE SCALE GENOMIC DNA]</scope>
</reference>
<dbReference type="AlphaFoldDB" id="A0ABD1PDR3"/>
<organism evidence="1 2">
    <name type="scientific">Abeliophyllum distichum</name>
    <dbReference type="NCBI Taxonomy" id="126358"/>
    <lineage>
        <taxon>Eukaryota</taxon>
        <taxon>Viridiplantae</taxon>
        <taxon>Streptophyta</taxon>
        <taxon>Embryophyta</taxon>
        <taxon>Tracheophyta</taxon>
        <taxon>Spermatophyta</taxon>
        <taxon>Magnoliopsida</taxon>
        <taxon>eudicotyledons</taxon>
        <taxon>Gunneridae</taxon>
        <taxon>Pentapetalae</taxon>
        <taxon>asterids</taxon>
        <taxon>lamiids</taxon>
        <taxon>Lamiales</taxon>
        <taxon>Oleaceae</taxon>
        <taxon>Forsythieae</taxon>
        <taxon>Abeliophyllum</taxon>
    </lineage>
</organism>
<protein>
    <submittedName>
        <fullName evidence="1">Uncharacterized protein</fullName>
    </submittedName>
</protein>
<dbReference type="EMBL" id="JBFOLK010000014">
    <property type="protein sequence ID" value="KAL2461759.1"/>
    <property type="molecule type" value="Genomic_DNA"/>
</dbReference>
<accession>A0ABD1PDR3</accession>
<comment type="caution">
    <text evidence="1">The sequence shown here is derived from an EMBL/GenBank/DDBJ whole genome shotgun (WGS) entry which is preliminary data.</text>
</comment>
<proteinExistence type="predicted"/>
<gene>
    <name evidence="1" type="ORF">Adt_45179</name>
</gene>
<keyword evidence="2" id="KW-1185">Reference proteome</keyword>
<evidence type="ECO:0000313" key="2">
    <source>
        <dbReference type="Proteomes" id="UP001604336"/>
    </source>
</evidence>
<evidence type="ECO:0000313" key="1">
    <source>
        <dbReference type="EMBL" id="KAL2461759.1"/>
    </source>
</evidence>
<dbReference type="Proteomes" id="UP001604336">
    <property type="component" value="Unassembled WGS sequence"/>
</dbReference>